<evidence type="ECO:0000313" key="3">
    <source>
        <dbReference type="EMBL" id="AFM13827.1"/>
    </source>
</evidence>
<dbReference type="InterPro" id="IPR052701">
    <property type="entry name" value="GAG_Ulvan_Degrading_Sulfatases"/>
</dbReference>
<dbReference type="InterPro" id="IPR000917">
    <property type="entry name" value="Sulfatase_N"/>
</dbReference>
<feature type="transmembrane region" description="Helical" evidence="1">
    <location>
        <begin position="121"/>
        <end position="143"/>
    </location>
</feature>
<dbReference type="PANTHER" id="PTHR43751:SF3">
    <property type="entry name" value="SULFATASE N-TERMINAL DOMAIN-CONTAINING PROTEIN"/>
    <property type="match status" value="1"/>
</dbReference>
<dbReference type="InterPro" id="IPR017850">
    <property type="entry name" value="Alkaline_phosphatase_core_sf"/>
</dbReference>
<feature type="transmembrane region" description="Helical" evidence="1">
    <location>
        <begin position="155"/>
        <end position="173"/>
    </location>
</feature>
<dbReference type="PANTHER" id="PTHR43751">
    <property type="entry name" value="SULFATASE"/>
    <property type="match status" value="1"/>
</dbReference>
<keyword evidence="1" id="KW-1133">Transmembrane helix</keyword>
<dbReference type="RefSeq" id="WP_014804327.1">
    <property type="nucleotide sequence ID" value="NC_018020.1"/>
</dbReference>
<accession>I4B970</accession>
<dbReference type="EMBL" id="CP002959">
    <property type="protein sequence ID" value="AFM13827.1"/>
    <property type="molecule type" value="Genomic_DNA"/>
</dbReference>
<feature type="transmembrane region" description="Helical" evidence="1">
    <location>
        <begin position="20"/>
        <end position="42"/>
    </location>
</feature>
<feature type="domain" description="Sulfatase N-terminal" evidence="2">
    <location>
        <begin position="264"/>
        <end position="545"/>
    </location>
</feature>
<evidence type="ECO:0000313" key="4">
    <source>
        <dbReference type="Proteomes" id="UP000006048"/>
    </source>
</evidence>
<gene>
    <name evidence="3" type="ordered locus">Turpa_3188</name>
</gene>
<keyword evidence="1" id="KW-0812">Transmembrane</keyword>
<dbReference type="Pfam" id="PF00884">
    <property type="entry name" value="Sulfatase"/>
    <property type="match status" value="1"/>
</dbReference>
<dbReference type="HOGENOM" id="CLU_434088_0_0_12"/>
<organism evidence="3 4">
    <name type="scientific">Turneriella parva (strain ATCC BAA-1111 / DSM 21527 / NCTC 11395 / H)</name>
    <name type="common">Leptospira parva</name>
    <dbReference type="NCBI Taxonomy" id="869212"/>
    <lineage>
        <taxon>Bacteria</taxon>
        <taxon>Pseudomonadati</taxon>
        <taxon>Spirochaetota</taxon>
        <taxon>Spirochaetia</taxon>
        <taxon>Leptospirales</taxon>
        <taxon>Leptospiraceae</taxon>
        <taxon>Turneriella</taxon>
    </lineage>
</organism>
<keyword evidence="1" id="KW-0472">Membrane</keyword>
<dbReference type="KEGG" id="tpx:Turpa_3188"/>
<dbReference type="AlphaFoldDB" id="I4B970"/>
<feature type="transmembrane region" description="Helical" evidence="1">
    <location>
        <begin position="98"/>
        <end position="115"/>
    </location>
</feature>
<keyword evidence="4" id="KW-1185">Reference proteome</keyword>
<evidence type="ECO:0000259" key="2">
    <source>
        <dbReference type="Pfam" id="PF00884"/>
    </source>
</evidence>
<sequence length="645" mass="72029">MLTRVSSAIQAPFTDRAFRAFLQVFFGVGILYRTILVLALFVSESPPLGAARSFWSAAAILSGLAYDLVLIAVVVAVRIIWHLLRAKATEQRASGSGLAARVAFAALLLWHSVVLGSHLNLLFTMNTGFTWSMFVEFLTVLGFKDFFALLGLKDYLAMVLPQIAFILLLAAGYRFTLRMGATAAAMGGLFLTLAEATPARSAPRELVQSPHLYLLGDAWKSLTASRGRASAPVTGVNLAIDDPVFYRSKSSPEARAIRPRADANVIFIILESTAREYIFDTRKYAGGKMPMPYLWALAQKSLYFSRHFASNNSSPRSIFSIFSGLYESPETRFFSMENDLQVPHLIDLLGKGYSGFLVTPADLNWYFPRAWFKNRGFTDLEDYNRLKQLREYKAGPTPARDEFEAVAHFNARVAKMPQPFVGVYYTFVGHWPYPDIGPEHRIIQPASSRDRYVNNLYAQDQLIRQIVENLEATGRIENSIVVIVGDHGEAFYQHPGNRVHSGESYNENIASPLIIYSPKLLQPATITEPTVHADIVPTLLDALGIAYRRDRFQGESLLRAELSRKYVFTYGNENTLTAVARDLQKVQILYSTKGCRSFNLAADPAEQNLLPCETSGAQYLALQKFYNSQPGMIKGYNNYCKKNGC</sequence>
<dbReference type="Proteomes" id="UP000006048">
    <property type="component" value="Chromosome"/>
</dbReference>
<reference evidence="3 4" key="1">
    <citation type="submission" date="2012-06" db="EMBL/GenBank/DDBJ databases">
        <title>The complete chromosome of genome of Turneriella parva DSM 21527.</title>
        <authorList>
            <consortium name="US DOE Joint Genome Institute (JGI-PGF)"/>
            <person name="Lucas S."/>
            <person name="Han J."/>
            <person name="Lapidus A."/>
            <person name="Bruce D."/>
            <person name="Goodwin L."/>
            <person name="Pitluck S."/>
            <person name="Peters L."/>
            <person name="Kyrpides N."/>
            <person name="Mavromatis K."/>
            <person name="Ivanova N."/>
            <person name="Mikhailova N."/>
            <person name="Chertkov O."/>
            <person name="Detter J.C."/>
            <person name="Tapia R."/>
            <person name="Han C."/>
            <person name="Land M."/>
            <person name="Hauser L."/>
            <person name="Markowitz V."/>
            <person name="Cheng J.-F."/>
            <person name="Hugenholtz P."/>
            <person name="Woyke T."/>
            <person name="Wu D."/>
            <person name="Gronow S."/>
            <person name="Wellnitz S."/>
            <person name="Brambilla E."/>
            <person name="Klenk H.-P."/>
            <person name="Eisen J.A."/>
        </authorList>
    </citation>
    <scope>NUCLEOTIDE SEQUENCE [LARGE SCALE GENOMIC DNA]</scope>
    <source>
        <strain evidence="4">ATCC BAA-1111 / DSM 21527 / NCTC 11395 / H</strain>
    </source>
</reference>
<protein>
    <submittedName>
        <fullName evidence="3">Sulfatase</fullName>
    </submittedName>
</protein>
<dbReference type="STRING" id="869212.Turpa_3188"/>
<proteinExistence type="predicted"/>
<feature type="transmembrane region" description="Helical" evidence="1">
    <location>
        <begin position="54"/>
        <end position="77"/>
    </location>
</feature>
<dbReference type="Gene3D" id="3.40.720.10">
    <property type="entry name" value="Alkaline Phosphatase, subunit A"/>
    <property type="match status" value="1"/>
</dbReference>
<dbReference type="SUPFAM" id="SSF53649">
    <property type="entry name" value="Alkaline phosphatase-like"/>
    <property type="match status" value="1"/>
</dbReference>
<name>I4B970_TURPD</name>
<evidence type="ECO:0000256" key="1">
    <source>
        <dbReference type="SAM" id="Phobius"/>
    </source>
</evidence>